<protein>
    <submittedName>
        <fullName evidence="1">Uncharacterized protein</fullName>
    </submittedName>
</protein>
<proteinExistence type="predicted"/>
<reference evidence="1" key="1">
    <citation type="submission" date="2014-09" db="EMBL/GenBank/DDBJ databases">
        <authorList>
            <person name="Magalhaes I.L.F."/>
            <person name="Oliveira U."/>
            <person name="Santos F.R."/>
            <person name="Vidigal T.H.D.A."/>
            <person name="Brescovit A.D."/>
            <person name="Santos A.J."/>
        </authorList>
    </citation>
    <scope>NUCLEOTIDE SEQUENCE</scope>
    <source>
        <tissue evidence="1">Shoot tissue taken approximately 20 cm above the soil surface</tissue>
    </source>
</reference>
<evidence type="ECO:0000313" key="1">
    <source>
        <dbReference type="EMBL" id="JAD14468.1"/>
    </source>
</evidence>
<organism evidence="1">
    <name type="scientific">Arundo donax</name>
    <name type="common">Giant reed</name>
    <name type="synonym">Donax arundinaceus</name>
    <dbReference type="NCBI Taxonomy" id="35708"/>
    <lineage>
        <taxon>Eukaryota</taxon>
        <taxon>Viridiplantae</taxon>
        <taxon>Streptophyta</taxon>
        <taxon>Embryophyta</taxon>
        <taxon>Tracheophyta</taxon>
        <taxon>Spermatophyta</taxon>
        <taxon>Magnoliopsida</taxon>
        <taxon>Liliopsida</taxon>
        <taxon>Poales</taxon>
        <taxon>Poaceae</taxon>
        <taxon>PACMAD clade</taxon>
        <taxon>Arundinoideae</taxon>
        <taxon>Arundineae</taxon>
        <taxon>Arundo</taxon>
    </lineage>
</organism>
<dbReference type="AlphaFoldDB" id="A0A0A8XPD3"/>
<reference evidence="1" key="2">
    <citation type="journal article" date="2015" name="Data Brief">
        <title>Shoot transcriptome of the giant reed, Arundo donax.</title>
        <authorList>
            <person name="Barrero R.A."/>
            <person name="Guerrero F.D."/>
            <person name="Moolhuijzen P."/>
            <person name="Goolsby J.A."/>
            <person name="Tidwell J."/>
            <person name="Bellgard S.E."/>
            <person name="Bellgard M.I."/>
        </authorList>
    </citation>
    <scope>NUCLEOTIDE SEQUENCE</scope>
    <source>
        <tissue evidence="1">Shoot tissue taken approximately 20 cm above the soil surface</tissue>
    </source>
</reference>
<accession>A0A0A8XPD3</accession>
<name>A0A0A8XPD3_ARUDO</name>
<dbReference type="EMBL" id="GBRH01283427">
    <property type="protein sequence ID" value="JAD14468.1"/>
    <property type="molecule type" value="Transcribed_RNA"/>
</dbReference>
<sequence length="41" mass="4954">MISADGLFGNHLQPLYKVSQSLHRRLRKILEKNAYIWYKKH</sequence>